<dbReference type="Pfam" id="PF06283">
    <property type="entry name" value="ThuA"/>
    <property type="match status" value="1"/>
</dbReference>
<dbReference type="EMBL" id="JAPDOD010000008">
    <property type="protein sequence ID" value="MDA0161052.1"/>
    <property type="molecule type" value="Genomic_DNA"/>
</dbReference>
<dbReference type="PANTHER" id="PTHR40469:SF2">
    <property type="entry name" value="GALACTOSE-BINDING DOMAIN-LIKE SUPERFAMILY PROTEIN"/>
    <property type="match status" value="1"/>
</dbReference>
<feature type="domain" description="ThuA-like" evidence="1">
    <location>
        <begin position="10"/>
        <end position="209"/>
    </location>
</feature>
<gene>
    <name evidence="2" type="ORF">OM076_12305</name>
</gene>
<dbReference type="SUPFAM" id="SSF52317">
    <property type="entry name" value="Class I glutamine amidotransferase-like"/>
    <property type="match status" value="1"/>
</dbReference>
<keyword evidence="3" id="KW-1185">Reference proteome</keyword>
<name>A0A9X3MRH8_9ACTN</name>
<dbReference type="InterPro" id="IPR029062">
    <property type="entry name" value="Class_I_gatase-like"/>
</dbReference>
<protein>
    <submittedName>
        <fullName evidence="2">ThuA domain-containing protein</fullName>
    </submittedName>
</protein>
<organism evidence="2 3">
    <name type="scientific">Solirubrobacter ginsenosidimutans</name>
    <dbReference type="NCBI Taxonomy" id="490573"/>
    <lineage>
        <taxon>Bacteria</taxon>
        <taxon>Bacillati</taxon>
        <taxon>Actinomycetota</taxon>
        <taxon>Thermoleophilia</taxon>
        <taxon>Solirubrobacterales</taxon>
        <taxon>Solirubrobacteraceae</taxon>
        <taxon>Solirubrobacter</taxon>
    </lineage>
</organism>
<sequence>MAQTGPKPFRVLVFTKTTGYRHDSIPSGVAAIKRLAARHSFSVDTTADAGRFTTRSLERYDAVVFLSTTGTPIKSGKQRSAFVSYIRRGGGYLGIHAASDTRGDWPWYERLVGARFKRHDPGLSSRGVEILDPGTAATRTLPNPWVRTDEWYEFRSAPAAHVLAALDQTRPLAWCHRYDGGRSVYTAMGHTKESYAEPRFLAHLLGALEMAAGRARFDCAD</sequence>
<dbReference type="AlphaFoldDB" id="A0A9X3MRH8"/>
<dbReference type="Proteomes" id="UP001149140">
    <property type="component" value="Unassembled WGS sequence"/>
</dbReference>
<accession>A0A9X3MRH8</accession>
<evidence type="ECO:0000259" key="1">
    <source>
        <dbReference type="Pfam" id="PF06283"/>
    </source>
</evidence>
<evidence type="ECO:0000313" key="3">
    <source>
        <dbReference type="Proteomes" id="UP001149140"/>
    </source>
</evidence>
<dbReference type="Gene3D" id="3.40.50.880">
    <property type="match status" value="1"/>
</dbReference>
<reference evidence="2" key="1">
    <citation type="submission" date="2022-10" db="EMBL/GenBank/DDBJ databases">
        <title>The WGS of Solirubrobacter ginsenosidimutans DSM 21036.</title>
        <authorList>
            <person name="Jiang Z."/>
        </authorList>
    </citation>
    <scope>NUCLEOTIDE SEQUENCE</scope>
    <source>
        <strain evidence="2">DSM 21036</strain>
    </source>
</reference>
<evidence type="ECO:0000313" key="2">
    <source>
        <dbReference type="EMBL" id="MDA0161052.1"/>
    </source>
</evidence>
<comment type="caution">
    <text evidence="2">The sequence shown here is derived from an EMBL/GenBank/DDBJ whole genome shotgun (WGS) entry which is preliminary data.</text>
</comment>
<dbReference type="PANTHER" id="PTHR40469">
    <property type="entry name" value="SECRETED GLYCOSYL HYDROLASE"/>
    <property type="match status" value="1"/>
</dbReference>
<proteinExistence type="predicted"/>
<dbReference type="InterPro" id="IPR029010">
    <property type="entry name" value="ThuA-like"/>
</dbReference>